<organism evidence="2 3">
    <name type="scientific">Candidatus Thiomargarita nelsonii</name>
    <dbReference type="NCBI Taxonomy" id="1003181"/>
    <lineage>
        <taxon>Bacteria</taxon>
        <taxon>Pseudomonadati</taxon>
        <taxon>Pseudomonadota</taxon>
        <taxon>Gammaproteobacteria</taxon>
        <taxon>Thiotrichales</taxon>
        <taxon>Thiotrichaceae</taxon>
        <taxon>Thiomargarita</taxon>
    </lineage>
</organism>
<keyword evidence="3" id="KW-1185">Reference proteome</keyword>
<evidence type="ECO:0000313" key="2">
    <source>
        <dbReference type="EMBL" id="OAD23802.1"/>
    </source>
</evidence>
<dbReference type="Proteomes" id="UP000076962">
    <property type="component" value="Unassembled WGS sequence"/>
</dbReference>
<keyword evidence="1" id="KW-0812">Transmembrane</keyword>
<sequence length="182" mass="20597">MKIHPIAWLIWLMTVLITVSITRNPIYLLLILLWLIIVKSTLTKHCEAPPILISTWQFASIVLVTTTLFNALTVHVGQTVLFKLPLFGSAITLEATFYGLLNGLTLTLMFIAFTIINQALPARALIRLIPRAFYPVAVVIAIALTFVPATRRHFEQIREAQAVRGHQWRGIRDWLPLLIPLL</sequence>
<evidence type="ECO:0000313" key="3">
    <source>
        <dbReference type="Proteomes" id="UP000076962"/>
    </source>
</evidence>
<feature type="transmembrane region" description="Helical" evidence="1">
    <location>
        <begin position="6"/>
        <end position="37"/>
    </location>
</feature>
<feature type="non-terminal residue" evidence="2">
    <location>
        <position position="182"/>
    </location>
</feature>
<keyword evidence="1" id="KW-1133">Transmembrane helix</keyword>
<accession>A0A176S6N8</accession>
<gene>
    <name evidence="2" type="ORF">THIOM_000355</name>
</gene>
<feature type="transmembrane region" description="Helical" evidence="1">
    <location>
        <begin position="97"/>
        <end position="120"/>
    </location>
</feature>
<feature type="transmembrane region" description="Helical" evidence="1">
    <location>
        <begin position="132"/>
        <end position="149"/>
    </location>
</feature>
<keyword evidence="1" id="KW-0472">Membrane</keyword>
<name>A0A176S6N8_9GAMM</name>
<comment type="caution">
    <text evidence="2">The sequence shown here is derived from an EMBL/GenBank/DDBJ whole genome shotgun (WGS) entry which is preliminary data.</text>
</comment>
<dbReference type="EMBL" id="LUTY01000155">
    <property type="protein sequence ID" value="OAD23802.1"/>
    <property type="molecule type" value="Genomic_DNA"/>
</dbReference>
<feature type="transmembrane region" description="Helical" evidence="1">
    <location>
        <begin position="58"/>
        <end position="77"/>
    </location>
</feature>
<evidence type="ECO:0000256" key="1">
    <source>
        <dbReference type="SAM" id="Phobius"/>
    </source>
</evidence>
<proteinExistence type="predicted"/>
<reference evidence="2 3" key="1">
    <citation type="submission" date="2016-05" db="EMBL/GenBank/DDBJ databases">
        <title>Single-cell genome of chain-forming Candidatus Thiomargarita nelsonii and comparison to other large sulfur-oxidizing bacteria.</title>
        <authorList>
            <person name="Winkel M."/>
            <person name="Salman V."/>
            <person name="Woyke T."/>
            <person name="Schulz-Vogt H."/>
            <person name="Richter M."/>
            <person name="Flood B."/>
            <person name="Bailey J."/>
            <person name="Amann R."/>
            <person name="Mussmann M."/>
        </authorList>
    </citation>
    <scope>NUCLEOTIDE SEQUENCE [LARGE SCALE GENOMIC DNA]</scope>
    <source>
        <strain evidence="2 3">THI036</strain>
    </source>
</reference>
<dbReference type="AlphaFoldDB" id="A0A176S6N8"/>
<protein>
    <submittedName>
        <fullName evidence="2">Cobalt transport protein</fullName>
    </submittedName>
</protein>